<dbReference type="PANTHER" id="PTHR12406">
    <property type="entry name" value="CALCIUM-INDEPENDENT PHOSPHOLIPASE A2 IPLA2 -RELATED"/>
    <property type="match status" value="1"/>
</dbReference>
<dbReference type="Gene3D" id="3.40.1090.10">
    <property type="entry name" value="Cytosolic phospholipase A2 catalytic domain"/>
    <property type="match status" value="1"/>
</dbReference>
<dbReference type="KEGG" id="mdo:100013152"/>
<dbReference type="Proteomes" id="UP000002280">
    <property type="component" value="Chromosome 8"/>
</dbReference>
<keyword evidence="3 4" id="KW-0443">Lipid metabolism</keyword>
<dbReference type="CTD" id="80339"/>
<proteinExistence type="predicted"/>
<dbReference type="GO" id="GO:0051264">
    <property type="term" value="F:mono-olein transacylation activity"/>
    <property type="evidence" value="ECO:0007669"/>
    <property type="project" value="Ensembl"/>
</dbReference>
<feature type="compositionally biased region" description="Polar residues" evidence="5">
    <location>
        <begin position="277"/>
        <end position="287"/>
    </location>
</feature>
<organism evidence="8 9">
    <name type="scientific">Monodelphis domestica</name>
    <name type="common">Gray short-tailed opossum</name>
    <dbReference type="NCBI Taxonomy" id="13616"/>
    <lineage>
        <taxon>Eukaryota</taxon>
        <taxon>Metazoa</taxon>
        <taxon>Chordata</taxon>
        <taxon>Craniata</taxon>
        <taxon>Vertebrata</taxon>
        <taxon>Euteleostomi</taxon>
        <taxon>Mammalia</taxon>
        <taxon>Metatheria</taxon>
        <taxon>Didelphimorphia</taxon>
        <taxon>Didelphidae</taxon>
        <taxon>Monodelphis</taxon>
    </lineage>
</organism>
<dbReference type="OMA" id="VMSYVML"/>
<feature type="domain" description="PNPLA" evidence="7">
    <location>
        <begin position="10"/>
        <end position="179"/>
    </location>
</feature>
<dbReference type="PANTHER" id="PTHR12406:SF22">
    <property type="entry name" value="1-ACYLGLYCEROL-3-PHOSPHATE O-ACYLTRANSFERASE PNPLA3"/>
    <property type="match status" value="1"/>
</dbReference>
<dbReference type="GO" id="GO:0036042">
    <property type="term" value="F:long-chain fatty acyl-CoA binding"/>
    <property type="evidence" value="ECO:0007669"/>
    <property type="project" value="Ensembl"/>
</dbReference>
<reference evidence="8 9" key="1">
    <citation type="journal article" date="2007" name="Nature">
        <title>Genome of the marsupial Monodelphis domestica reveals innovation in non-coding sequences.</title>
        <authorList>
            <person name="Mikkelsen T.S."/>
            <person name="Wakefield M.J."/>
            <person name="Aken B."/>
            <person name="Amemiya C.T."/>
            <person name="Chang J.L."/>
            <person name="Duke S."/>
            <person name="Garber M."/>
            <person name="Gentles A.J."/>
            <person name="Goodstadt L."/>
            <person name="Heger A."/>
            <person name="Jurka J."/>
            <person name="Kamal M."/>
            <person name="Mauceli E."/>
            <person name="Searle S.M."/>
            <person name="Sharpe T."/>
            <person name="Baker M.L."/>
            <person name="Batzer M.A."/>
            <person name="Benos P.V."/>
            <person name="Belov K."/>
            <person name="Clamp M."/>
            <person name="Cook A."/>
            <person name="Cuff J."/>
            <person name="Das R."/>
            <person name="Davidow L."/>
            <person name="Deakin J.E."/>
            <person name="Fazzari M.J."/>
            <person name="Glass J.L."/>
            <person name="Grabherr M."/>
            <person name="Greally J.M."/>
            <person name="Gu W."/>
            <person name="Hore T.A."/>
            <person name="Huttley G.A."/>
            <person name="Kleber M."/>
            <person name="Jirtle R.L."/>
            <person name="Koina E."/>
            <person name="Lee J.T."/>
            <person name="Mahony S."/>
            <person name="Marra M.A."/>
            <person name="Miller R.D."/>
            <person name="Nicholls R.D."/>
            <person name="Oda M."/>
            <person name="Papenfuss A.T."/>
            <person name="Parra Z.E."/>
            <person name="Pollock D.D."/>
            <person name="Ray D.A."/>
            <person name="Schein J.E."/>
            <person name="Speed T.P."/>
            <person name="Thompson K."/>
            <person name="VandeBerg J.L."/>
            <person name="Wade C.M."/>
            <person name="Walker J.A."/>
            <person name="Waters P.D."/>
            <person name="Webber C."/>
            <person name="Weidman J.R."/>
            <person name="Xie X."/>
            <person name="Zody M.C."/>
            <person name="Baldwin J."/>
            <person name="Abdouelleil A."/>
            <person name="Abdulkadir J."/>
            <person name="Abebe A."/>
            <person name="Abera B."/>
            <person name="Abreu J."/>
            <person name="Acer S.C."/>
            <person name="Aftuck L."/>
            <person name="Alexander A."/>
            <person name="An P."/>
            <person name="Anderson E."/>
            <person name="Anderson S."/>
            <person name="Arachi H."/>
            <person name="Azer M."/>
            <person name="Bachantsang P."/>
            <person name="Barry A."/>
            <person name="Bayul T."/>
            <person name="Berlin A."/>
            <person name="Bessette D."/>
            <person name="Bloom T."/>
            <person name="Bloom T."/>
            <person name="Boguslavskiy L."/>
            <person name="Bonnet C."/>
            <person name="Boukhgalter B."/>
            <person name="Bourzgui I."/>
            <person name="Brown A."/>
            <person name="Cahill P."/>
            <person name="Channer S."/>
            <person name="Cheshatsang Y."/>
            <person name="Chuda L."/>
            <person name="Citroen M."/>
            <person name="Collymore A."/>
            <person name="Cooke P."/>
            <person name="Costello M."/>
            <person name="D'Aco K."/>
            <person name="Daza R."/>
            <person name="De Haan G."/>
            <person name="DeGray S."/>
            <person name="DeMaso C."/>
            <person name="Dhargay N."/>
            <person name="Dooley K."/>
            <person name="Dooley E."/>
            <person name="Doricent M."/>
            <person name="Dorje P."/>
            <person name="Dorjee K."/>
            <person name="Dupes A."/>
            <person name="Elong R."/>
            <person name="Falk J."/>
            <person name="Farina A."/>
            <person name="Faro S."/>
            <person name="Ferguson D."/>
            <person name="Fisher S."/>
            <person name="Foley C.D."/>
            <person name="Franke A."/>
            <person name="Friedrich D."/>
            <person name="Gadbois L."/>
            <person name="Gearin G."/>
            <person name="Gearin C.R."/>
            <person name="Giannoukos G."/>
            <person name="Goode T."/>
            <person name="Graham J."/>
            <person name="Grandbois E."/>
            <person name="Grewal S."/>
            <person name="Gyaltsen K."/>
            <person name="Hafez N."/>
            <person name="Hagos B."/>
            <person name="Hall J."/>
            <person name="Henson C."/>
            <person name="Hollinger A."/>
            <person name="Honan T."/>
            <person name="Huard M.D."/>
            <person name="Hughes L."/>
            <person name="Hurhula B."/>
            <person name="Husby M.E."/>
            <person name="Kamat A."/>
            <person name="Kanga B."/>
            <person name="Kashin S."/>
            <person name="Khazanovich D."/>
            <person name="Kisner P."/>
            <person name="Lance K."/>
            <person name="Lara M."/>
            <person name="Lee W."/>
            <person name="Lennon N."/>
            <person name="Letendre F."/>
            <person name="LeVine R."/>
            <person name="Lipovsky A."/>
            <person name="Liu X."/>
            <person name="Liu J."/>
            <person name="Liu S."/>
            <person name="Lokyitsang T."/>
            <person name="Lokyitsang Y."/>
            <person name="Lubonja R."/>
            <person name="Lui A."/>
            <person name="MacDonald P."/>
            <person name="Magnisalis V."/>
            <person name="Maru K."/>
            <person name="Matthews C."/>
            <person name="McCusker W."/>
            <person name="McDonough S."/>
            <person name="Mehta T."/>
            <person name="Meldrim J."/>
            <person name="Meneus L."/>
            <person name="Mihai O."/>
            <person name="Mihalev A."/>
            <person name="Mihova T."/>
            <person name="Mittelman R."/>
            <person name="Mlenga V."/>
            <person name="Montmayeur A."/>
            <person name="Mulrain L."/>
            <person name="Navidi A."/>
            <person name="Naylor J."/>
            <person name="Negash T."/>
            <person name="Nguyen T."/>
            <person name="Nguyen N."/>
            <person name="Nicol R."/>
            <person name="Norbu C."/>
            <person name="Norbu N."/>
            <person name="Novod N."/>
            <person name="O'Neill B."/>
            <person name="Osman S."/>
            <person name="Markiewicz E."/>
            <person name="Oyono O.L."/>
            <person name="Patti C."/>
            <person name="Phunkhang P."/>
            <person name="Pierre F."/>
            <person name="Priest M."/>
            <person name="Raghuraman S."/>
            <person name="Rege F."/>
            <person name="Reyes R."/>
            <person name="Rise C."/>
            <person name="Rogov P."/>
            <person name="Ross K."/>
            <person name="Ryan E."/>
            <person name="Settipalli S."/>
            <person name="Shea T."/>
            <person name="Sherpa N."/>
            <person name="Shi L."/>
            <person name="Shih D."/>
            <person name="Sparrow T."/>
            <person name="Spaulding J."/>
            <person name="Stalker J."/>
            <person name="Stange-Thomann N."/>
            <person name="Stavropoulos S."/>
            <person name="Stone C."/>
            <person name="Strader C."/>
            <person name="Tesfaye S."/>
            <person name="Thomson T."/>
            <person name="Thoulutsang Y."/>
            <person name="Thoulutsang D."/>
            <person name="Topham K."/>
            <person name="Topping I."/>
            <person name="Tsamla T."/>
            <person name="Vassiliev H."/>
            <person name="Vo A."/>
            <person name="Wangchuk T."/>
            <person name="Wangdi T."/>
            <person name="Weiand M."/>
            <person name="Wilkinson J."/>
            <person name="Wilson A."/>
            <person name="Yadav S."/>
            <person name="Young G."/>
            <person name="Yu Q."/>
            <person name="Zembek L."/>
            <person name="Zhong D."/>
            <person name="Zimmer A."/>
            <person name="Zwirko Z."/>
            <person name="Jaffe D.B."/>
            <person name="Alvarez P."/>
            <person name="Brockman W."/>
            <person name="Butler J."/>
            <person name="Chin C."/>
            <person name="Gnerre S."/>
            <person name="MacCallum I."/>
            <person name="Graves J.A."/>
            <person name="Ponting C.P."/>
            <person name="Breen M."/>
            <person name="Samollow P.B."/>
            <person name="Lander E.S."/>
            <person name="Lindblad-Toh K."/>
        </authorList>
    </citation>
    <scope>NUCLEOTIDE SEQUENCE [LARGE SCALE GENOMIC DNA]</scope>
</reference>
<dbReference type="InterPro" id="IPR039185">
    <property type="entry name" value="Pat_PNPLA3"/>
</dbReference>
<evidence type="ECO:0000313" key="9">
    <source>
        <dbReference type="Proteomes" id="UP000002280"/>
    </source>
</evidence>
<evidence type="ECO:0000259" key="7">
    <source>
        <dbReference type="PROSITE" id="PS51635"/>
    </source>
</evidence>
<keyword evidence="6" id="KW-1133">Transmembrane helix</keyword>
<dbReference type="FunFam" id="3.40.1090.10:FF:000003">
    <property type="entry name" value="Patatin-like phospholipase domain-containing protein 2"/>
    <property type="match status" value="1"/>
</dbReference>
<dbReference type="GO" id="GO:0051265">
    <property type="term" value="F:diolein transacylation activity"/>
    <property type="evidence" value="ECO:0007669"/>
    <property type="project" value="Ensembl"/>
</dbReference>
<feature type="transmembrane region" description="Helical" evidence="6">
    <location>
        <begin position="7"/>
        <end position="24"/>
    </location>
</feature>
<dbReference type="RefSeq" id="XP_007502847.1">
    <property type="nucleotide sequence ID" value="XM_007502785.2"/>
</dbReference>
<feature type="region of interest" description="Disordered" evidence="5">
    <location>
        <begin position="263"/>
        <end position="291"/>
    </location>
</feature>
<protein>
    <recommendedName>
        <fullName evidence="1">triacylglycerol lipase</fullName>
        <ecNumber evidence="1">3.1.1.3</ecNumber>
    </recommendedName>
</protein>
<dbReference type="Pfam" id="PF01734">
    <property type="entry name" value="Patatin"/>
    <property type="match status" value="1"/>
</dbReference>
<dbReference type="InterPro" id="IPR033562">
    <property type="entry name" value="PLPL"/>
</dbReference>
<evidence type="ECO:0000313" key="8">
    <source>
        <dbReference type="Ensembl" id="ENSMODP00000007708.3"/>
    </source>
</evidence>
<dbReference type="GO" id="GO:0004623">
    <property type="term" value="F:phospholipase A2 activity"/>
    <property type="evidence" value="ECO:0007669"/>
    <property type="project" value="Ensembl"/>
</dbReference>
<dbReference type="EC" id="3.1.1.3" evidence="1"/>
<keyword evidence="6" id="KW-0472">Membrane</keyword>
<keyword evidence="9" id="KW-1185">Reference proteome</keyword>
<feature type="short sequence motif" description="GXGXXG" evidence="4">
    <location>
        <begin position="14"/>
        <end position="19"/>
    </location>
</feature>
<gene>
    <name evidence="8" type="primary">PNPLA3</name>
</gene>
<feature type="active site" description="Nucleophile" evidence="4">
    <location>
        <position position="47"/>
    </location>
</feature>
<dbReference type="Bgee" id="ENSMODG00000006216">
    <property type="expression patterns" value="Expressed in liver and 13 other cell types or tissues"/>
</dbReference>
<keyword evidence="4" id="KW-0442">Lipid degradation</keyword>
<dbReference type="GO" id="GO:0005737">
    <property type="term" value="C:cytoplasm"/>
    <property type="evidence" value="ECO:0000318"/>
    <property type="project" value="GO_Central"/>
</dbReference>
<evidence type="ECO:0000256" key="4">
    <source>
        <dbReference type="PROSITE-ProRule" id="PRU01161"/>
    </source>
</evidence>
<evidence type="ECO:0000256" key="1">
    <source>
        <dbReference type="ARBA" id="ARBA00013279"/>
    </source>
</evidence>
<dbReference type="GO" id="GO:0016020">
    <property type="term" value="C:membrane"/>
    <property type="evidence" value="ECO:0000318"/>
    <property type="project" value="GO_Central"/>
</dbReference>
<keyword evidence="6" id="KW-0812">Transmembrane</keyword>
<feature type="short sequence motif" description="GXSXG" evidence="4">
    <location>
        <begin position="45"/>
        <end position="49"/>
    </location>
</feature>
<dbReference type="OrthoDB" id="197155at2759"/>
<sequence length="482" mass="53839">MAEQLRGWSFSFAGCGFMGFYYLGVTRCLNEHAPQLVHNAPKMLGASAGALHCATVLCGLTLDHRLQILMDLCRSARKRNLGVLHPSFHMSQHLRDGLNKHLPDNAHQLVSGKMVVSLTRVSDGKNVLVSDFDSKEEVIDALVCSCFIPFYCGLIPPSFRGVRYIDGGASSNSPLIDAGTTITVSPFYGEYDICPKVISTNFFYVAVTDFSFRFCSANVYLVTRALFPPEPKVLGEICLRGYLDAFRFLEEKGICNPSPACLNGPSEESEPEITSSCGENESPPTTLRRQRNHEMTAEGTEFLDHLRLSIIPWDEDILEILSPAFYLALQKSIKEKGGYLAKILNSLPVRIMSYMMLPCTLPVESVFFVVQRLVRWFPDMPKDLEWLQWMACKMCSQATEGLFSPSKNQRPCLGRSNRLVSPEAVLEEPGQRTKTLSPFTYLKVWLCHKPLYSDAMETKAGNESQAILKANLMVFSNDQIPG</sequence>
<dbReference type="SUPFAM" id="SSF52151">
    <property type="entry name" value="FabD/lysophospholipase-like"/>
    <property type="match status" value="1"/>
</dbReference>
<dbReference type="GO" id="GO:0035727">
    <property type="term" value="F:lysophosphatidic acid binding"/>
    <property type="evidence" value="ECO:0007669"/>
    <property type="project" value="Ensembl"/>
</dbReference>
<dbReference type="GeneTree" id="ENSGT00940000155662"/>
<evidence type="ECO:0000256" key="2">
    <source>
        <dbReference type="ARBA" id="ARBA00022801"/>
    </source>
</evidence>
<dbReference type="PROSITE" id="PS51635">
    <property type="entry name" value="PNPLA"/>
    <property type="match status" value="1"/>
</dbReference>
<dbReference type="STRING" id="13616.ENSMODP00000007708"/>
<dbReference type="HOGENOM" id="CLU_018371_0_1_1"/>
<dbReference type="GO" id="GO:0034389">
    <property type="term" value="P:lipid droplet organization"/>
    <property type="evidence" value="ECO:0007669"/>
    <property type="project" value="Ensembl"/>
</dbReference>
<dbReference type="FunCoup" id="F7FSA6">
    <property type="interactions" value="117"/>
</dbReference>
<evidence type="ECO:0000256" key="3">
    <source>
        <dbReference type="ARBA" id="ARBA00023098"/>
    </source>
</evidence>
<dbReference type="GO" id="GO:0019433">
    <property type="term" value="P:triglyceride catabolic process"/>
    <property type="evidence" value="ECO:0000318"/>
    <property type="project" value="GO_Central"/>
</dbReference>
<feature type="short sequence motif" description="DGA/G" evidence="4">
    <location>
        <begin position="166"/>
        <end position="168"/>
    </location>
</feature>
<reference evidence="8" key="2">
    <citation type="submission" date="2025-08" db="UniProtKB">
        <authorList>
            <consortium name="Ensembl"/>
        </authorList>
    </citation>
    <scope>IDENTIFICATION</scope>
</reference>
<evidence type="ECO:0000256" key="6">
    <source>
        <dbReference type="SAM" id="Phobius"/>
    </source>
</evidence>
<evidence type="ECO:0000256" key="5">
    <source>
        <dbReference type="SAM" id="MobiDB-lite"/>
    </source>
</evidence>
<dbReference type="GO" id="GO:0019432">
    <property type="term" value="P:triglyceride biosynthetic process"/>
    <property type="evidence" value="ECO:0007669"/>
    <property type="project" value="Ensembl"/>
</dbReference>
<feature type="active site" description="Proton acceptor" evidence="4">
    <location>
        <position position="166"/>
    </location>
</feature>
<name>F7FSA6_MONDO</name>
<dbReference type="GO" id="GO:0005811">
    <property type="term" value="C:lipid droplet"/>
    <property type="evidence" value="ECO:0000318"/>
    <property type="project" value="GO_Central"/>
</dbReference>
<dbReference type="InterPro" id="IPR016035">
    <property type="entry name" value="Acyl_Trfase/lysoPLipase"/>
</dbReference>
<dbReference type="CDD" id="cd07221">
    <property type="entry name" value="Pat_PNPLA3"/>
    <property type="match status" value="1"/>
</dbReference>
<dbReference type="InParanoid" id="F7FSA6"/>
<dbReference type="GO" id="GO:0004806">
    <property type="term" value="F:triacylglycerol lipase activity"/>
    <property type="evidence" value="ECO:0000318"/>
    <property type="project" value="GO_Central"/>
</dbReference>
<dbReference type="GO" id="GO:0036153">
    <property type="term" value="P:triglyceride acyl-chain remodeling"/>
    <property type="evidence" value="ECO:0007669"/>
    <property type="project" value="Ensembl"/>
</dbReference>
<reference evidence="8" key="3">
    <citation type="submission" date="2025-09" db="UniProtKB">
        <authorList>
            <consortium name="Ensembl"/>
        </authorList>
    </citation>
    <scope>IDENTIFICATION</scope>
</reference>
<dbReference type="eggNOG" id="KOG3773">
    <property type="taxonomic scope" value="Eukaryota"/>
</dbReference>
<dbReference type="GO" id="GO:0055088">
    <property type="term" value="P:lipid homeostasis"/>
    <property type="evidence" value="ECO:0000318"/>
    <property type="project" value="GO_Central"/>
</dbReference>
<dbReference type="GO" id="GO:0001676">
    <property type="term" value="P:long-chain fatty acid metabolic process"/>
    <property type="evidence" value="ECO:0007669"/>
    <property type="project" value="Ensembl"/>
</dbReference>
<dbReference type="GeneID" id="100013152"/>
<dbReference type="GO" id="GO:0006654">
    <property type="term" value="P:phosphatidic acid biosynthetic process"/>
    <property type="evidence" value="ECO:0007669"/>
    <property type="project" value="Ensembl"/>
</dbReference>
<accession>F7FSA6</accession>
<keyword evidence="2 4" id="KW-0378">Hydrolase</keyword>
<dbReference type="AlphaFoldDB" id="F7FSA6"/>
<dbReference type="Ensembl" id="ENSMODT00000007863.4">
    <property type="protein sequence ID" value="ENSMODP00000007708.3"/>
    <property type="gene ID" value="ENSMODG00000006216.4"/>
</dbReference>
<dbReference type="GO" id="GO:0003841">
    <property type="term" value="F:1-acylglycerol-3-phosphate O-acyltransferase activity"/>
    <property type="evidence" value="ECO:0007669"/>
    <property type="project" value="Ensembl"/>
</dbReference>
<dbReference type="InterPro" id="IPR002641">
    <property type="entry name" value="PNPLA_dom"/>
</dbReference>